<evidence type="ECO:0000313" key="1">
    <source>
        <dbReference type="EMBL" id="ADB16318.1"/>
    </source>
</evidence>
<dbReference type="Gene3D" id="3.40.50.1820">
    <property type="entry name" value="alpha/beta hydrolase"/>
    <property type="match status" value="1"/>
</dbReference>
<name>D2QYA4_PIRSD</name>
<dbReference type="AlphaFoldDB" id="D2QYA4"/>
<dbReference type="eggNOG" id="COG0627">
    <property type="taxonomic scope" value="Bacteria"/>
</dbReference>
<dbReference type="STRING" id="530564.Psta_1643"/>
<keyword evidence="2" id="KW-1185">Reference proteome</keyword>
<proteinExistence type="predicted"/>
<sequence length="265" mass="30314">MGLATKEPEWTTSGPVVSAEGTWTLETIDGHPCDLFQPAKPSPHKYTVLYLHGVHLNRLVDKRVFVEQFGKYGLNVVCPRTERSWWTDRICTEFSTKYSAQQFVMELVLPWIKQRLGCEPPRIALLGTSMGGQGALRFSYKFPNIFPIAAAISPAIDYQLRYDEGDVTIPQMYSDPEAARQDTALLHVHPLNWPRHQFFACDPEDTRWWDSADRLRMKLYSLGVPHTCDMETSGGGHSFEYYQLLAPTAVKFVFDALEQERLRLL</sequence>
<dbReference type="Proteomes" id="UP000001887">
    <property type="component" value="Chromosome"/>
</dbReference>
<gene>
    <name evidence="1" type="ordered locus">Psta_1643</name>
</gene>
<dbReference type="InterPro" id="IPR000801">
    <property type="entry name" value="Esterase-like"/>
</dbReference>
<evidence type="ECO:0008006" key="3">
    <source>
        <dbReference type="Google" id="ProtNLM"/>
    </source>
</evidence>
<protein>
    <recommendedName>
        <fullName evidence="3">Esterase</fullName>
    </recommendedName>
</protein>
<dbReference type="ESTHER" id="pirsd-d2qya4">
    <property type="family name" value="A85-EsteraseD-FGH"/>
</dbReference>
<dbReference type="EMBL" id="CP001848">
    <property type="protein sequence ID" value="ADB16318.1"/>
    <property type="molecule type" value="Genomic_DNA"/>
</dbReference>
<dbReference type="Pfam" id="PF00756">
    <property type="entry name" value="Esterase"/>
    <property type="match status" value="1"/>
</dbReference>
<organism evidence="1 2">
    <name type="scientific">Pirellula staleyi (strain ATCC 27377 / DSM 6068 / ICPB 4128)</name>
    <name type="common">Pirella staleyi</name>
    <dbReference type="NCBI Taxonomy" id="530564"/>
    <lineage>
        <taxon>Bacteria</taxon>
        <taxon>Pseudomonadati</taxon>
        <taxon>Planctomycetota</taxon>
        <taxon>Planctomycetia</taxon>
        <taxon>Pirellulales</taxon>
        <taxon>Pirellulaceae</taxon>
        <taxon>Pirellula</taxon>
    </lineage>
</organism>
<evidence type="ECO:0000313" key="2">
    <source>
        <dbReference type="Proteomes" id="UP000001887"/>
    </source>
</evidence>
<accession>D2QYA4</accession>
<dbReference type="InterPro" id="IPR029058">
    <property type="entry name" value="AB_hydrolase_fold"/>
</dbReference>
<dbReference type="SUPFAM" id="SSF53474">
    <property type="entry name" value="alpha/beta-Hydrolases"/>
    <property type="match status" value="1"/>
</dbReference>
<dbReference type="KEGG" id="psl:Psta_1643"/>
<reference evidence="1 2" key="1">
    <citation type="journal article" date="2009" name="Stand. Genomic Sci.">
        <title>Complete genome sequence of Pirellula staleyi type strain (ATCC 27377).</title>
        <authorList>
            <person name="Clum A."/>
            <person name="Tindall B.J."/>
            <person name="Sikorski J."/>
            <person name="Ivanova N."/>
            <person name="Mavrommatis K."/>
            <person name="Lucas S."/>
            <person name="Glavina del Rio T."/>
            <person name="Nolan M."/>
            <person name="Chen F."/>
            <person name="Tice H."/>
            <person name="Pitluck S."/>
            <person name="Cheng J.F."/>
            <person name="Chertkov O."/>
            <person name="Brettin T."/>
            <person name="Han C."/>
            <person name="Detter J.C."/>
            <person name="Kuske C."/>
            <person name="Bruce D."/>
            <person name="Goodwin L."/>
            <person name="Ovchinikova G."/>
            <person name="Pati A."/>
            <person name="Mikhailova N."/>
            <person name="Chen A."/>
            <person name="Palaniappan K."/>
            <person name="Land M."/>
            <person name="Hauser L."/>
            <person name="Chang Y.J."/>
            <person name="Jeffries C.D."/>
            <person name="Chain P."/>
            <person name="Rohde M."/>
            <person name="Goker M."/>
            <person name="Bristow J."/>
            <person name="Eisen J.A."/>
            <person name="Markowitz V."/>
            <person name="Hugenholtz P."/>
            <person name="Kyrpides N.C."/>
            <person name="Klenk H.P."/>
            <person name="Lapidus A."/>
        </authorList>
    </citation>
    <scope>NUCLEOTIDE SEQUENCE [LARGE SCALE GENOMIC DNA]</scope>
    <source>
        <strain evidence="2">ATCC 27377 / DSM 6068 / ICPB 4128</strain>
    </source>
</reference>
<dbReference type="HOGENOM" id="CLU_1049100_0_0_0"/>